<dbReference type="InterPro" id="IPR027417">
    <property type="entry name" value="P-loop_NTPase"/>
</dbReference>
<dbReference type="SUPFAM" id="SSF52540">
    <property type="entry name" value="P-loop containing nucleoside triphosphate hydrolases"/>
    <property type="match status" value="2"/>
</dbReference>
<name>A0A9W6QTC1_9PSEU</name>
<dbReference type="InterPro" id="IPR003439">
    <property type="entry name" value="ABC_transporter-like_ATP-bd"/>
</dbReference>
<evidence type="ECO:0000256" key="4">
    <source>
        <dbReference type="ARBA" id="ARBA00022840"/>
    </source>
</evidence>
<dbReference type="PROSITE" id="PS50893">
    <property type="entry name" value="ABC_TRANSPORTER_2"/>
    <property type="match status" value="2"/>
</dbReference>
<dbReference type="GO" id="GO:0005524">
    <property type="term" value="F:ATP binding"/>
    <property type="evidence" value="ECO:0007669"/>
    <property type="project" value="UniProtKB-KW"/>
</dbReference>
<evidence type="ECO:0000256" key="1">
    <source>
        <dbReference type="ARBA" id="ARBA00005417"/>
    </source>
</evidence>
<dbReference type="Pfam" id="PF00005">
    <property type="entry name" value="ABC_tran"/>
    <property type="match status" value="2"/>
</dbReference>
<dbReference type="SMART" id="SM00382">
    <property type="entry name" value="AAA"/>
    <property type="match status" value="2"/>
</dbReference>
<dbReference type="InterPro" id="IPR003593">
    <property type="entry name" value="AAA+_ATPase"/>
</dbReference>
<dbReference type="GO" id="GO:0016887">
    <property type="term" value="F:ATP hydrolysis activity"/>
    <property type="evidence" value="ECO:0007669"/>
    <property type="project" value="InterPro"/>
</dbReference>
<evidence type="ECO:0000256" key="2">
    <source>
        <dbReference type="ARBA" id="ARBA00022448"/>
    </source>
</evidence>
<keyword evidence="4 6" id="KW-0067">ATP-binding</keyword>
<feature type="domain" description="ABC transporter" evidence="5">
    <location>
        <begin position="6"/>
        <end position="221"/>
    </location>
</feature>
<dbReference type="InterPro" id="IPR050319">
    <property type="entry name" value="ABC_transp_ATP-bind"/>
</dbReference>
<evidence type="ECO:0000256" key="3">
    <source>
        <dbReference type="ARBA" id="ARBA00022741"/>
    </source>
</evidence>
<dbReference type="PROSITE" id="PS00211">
    <property type="entry name" value="ABC_TRANSPORTER_1"/>
    <property type="match status" value="1"/>
</dbReference>
<proteinExistence type="inferred from homology"/>
<dbReference type="InterPro" id="IPR017871">
    <property type="entry name" value="ABC_transporter-like_CS"/>
</dbReference>
<dbReference type="AlphaFoldDB" id="A0A9W6QTC1"/>
<dbReference type="EMBL" id="BSSD01000008">
    <property type="protein sequence ID" value="GLW94224.1"/>
    <property type="molecule type" value="Genomic_DNA"/>
</dbReference>
<dbReference type="GO" id="GO:0055085">
    <property type="term" value="P:transmembrane transport"/>
    <property type="evidence" value="ECO:0007669"/>
    <property type="project" value="UniProtKB-ARBA"/>
</dbReference>
<evidence type="ECO:0000313" key="6">
    <source>
        <dbReference type="EMBL" id="GLW94224.1"/>
    </source>
</evidence>
<protein>
    <submittedName>
        <fullName evidence="6">ABC transporter ATP-binding protein</fullName>
    </submittedName>
</protein>
<dbReference type="Proteomes" id="UP001165042">
    <property type="component" value="Unassembled WGS sequence"/>
</dbReference>
<comment type="similarity">
    <text evidence="1">Belongs to the ABC transporter superfamily.</text>
</comment>
<keyword evidence="7" id="KW-1185">Reference proteome</keyword>
<evidence type="ECO:0000259" key="5">
    <source>
        <dbReference type="PROSITE" id="PS50893"/>
    </source>
</evidence>
<reference evidence="6" key="1">
    <citation type="submission" date="2023-02" db="EMBL/GenBank/DDBJ databases">
        <title>Actinokineospora globicatena NBRC 15670.</title>
        <authorList>
            <person name="Ichikawa N."/>
            <person name="Sato H."/>
            <person name="Tonouchi N."/>
        </authorList>
    </citation>
    <scope>NUCLEOTIDE SEQUENCE</scope>
    <source>
        <strain evidence="6">NBRC 15670</strain>
    </source>
</reference>
<dbReference type="RefSeq" id="WP_285612367.1">
    <property type="nucleotide sequence ID" value="NZ_BSSD01000008.1"/>
</dbReference>
<feature type="domain" description="ABC transporter" evidence="5">
    <location>
        <begin position="238"/>
        <end position="466"/>
    </location>
</feature>
<dbReference type="Gene3D" id="3.40.50.300">
    <property type="entry name" value="P-loop containing nucleotide triphosphate hydrolases"/>
    <property type="match status" value="2"/>
</dbReference>
<organism evidence="6 7">
    <name type="scientific">Actinokineospora globicatena</name>
    <dbReference type="NCBI Taxonomy" id="103729"/>
    <lineage>
        <taxon>Bacteria</taxon>
        <taxon>Bacillati</taxon>
        <taxon>Actinomycetota</taxon>
        <taxon>Actinomycetes</taxon>
        <taxon>Pseudonocardiales</taxon>
        <taxon>Pseudonocardiaceae</taxon>
        <taxon>Actinokineospora</taxon>
    </lineage>
</organism>
<gene>
    <name evidence="6" type="ORF">Aglo03_50400</name>
</gene>
<dbReference type="PANTHER" id="PTHR43776:SF7">
    <property type="entry name" value="D,D-DIPEPTIDE TRANSPORT ATP-BINDING PROTEIN DDPF-RELATED"/>
    <property type="match status" value="1"/>
</dbReference>
<comment type="caution">
    <text evidence="6">The sequence shown here is derived from an EMBL/GenBank/DDBJ whole genome shotgun (WGS) entry which is preliminary data.</text>
</comment>
<accession>A0A9W6QTC1</accession>
<keyword evidence="3" id="KW-0547">Nucleotide-binding</keyword>
<sequence>MSDQVVEVAGLRVSVGGRALVDGVSFGLGPGEVVALVGASGSGKTTTGLALLGEVPAGAEVSGHVGVKGRAGFVPQHPGAVLNPVRRVGSVLRELAPAADVERAVDVARFPRSLLGRYPHQLSGGQQQRLVLAQALLCDPAVVVADEPTTGLDRGTRDEVVAEFARLAGRGVALVVLSHDMDVVRALADHVVVLRAGKVIESGRAAEVLLNPKHPYTRALLVEPVRSAAGSEHGAERLRIEGLTAHHGRNVVLDDVSFAVSAGECLAVMGRSGSGKTTLARCVVGLHPPTAGTVALDGRPLARTLRSRDRTDLAAIQYVFQDARASFDHRRPVLDQVARTAALLRGMSTADSVAAAIAALAEVRVDEPTARRRPATLSGGELHRAALARALLAEPRVLVCDEITTGLDAVTRASVLKGLAALRETHGVTLVVITHDHAVADHLADRVVTLHEGRVTAGAPRTRSETP</sequence>
<evidence type="ECO:0000313" key="7">
    <source>
        <dbReference type="Proteomes" id="UP001165042"/>
    </source>
</evidence>
<dbReference type="PANTHER" id="PTHR43776">
    <property type="entry name" value="TRANSPORT ATP-BINDING PROTEIN"/>
    <property type="match status" value="1"/>
</dbReference>
<keyword evidence="2" id="KW-0813">Transport</keyword>